<evidence type="ECO:0000256" key="1">
    <source>
        <dbReference type="PROSITE-ProRule" id="PRU00175"/>
    </source>
</evidence>
<dbReference type="GO" id="GO:0008270">
    <property type="term" value="F:zinc ion binding"/>
    <property type="evidence" value="ECO:0007669"/>
    <property type="project" value="UniProtKB-KW"/>
</dbReference>
<evidence type="ECO:0000256" key="2">
    <source>
        <dbReference type="SAM" id="MobiDB-lite"/>
    </source>
</evidence>
<feature type="domain" description="RING-type" evidence="3">
    <location>
        <begin position="218"/>
        <end position="265"/>
    </location>
</feature>
<dbReference type="InterPro" id="IPR001841">
    <property type="entry name" value="Znf_RING"/>
</dbReference>
<dbReference type="OrthoDB" id="2122982at2759"/>
<accession>A0A5N5D208</accession>
<dbReference type="Gene3D" id="3.30.40.10">
    <property type="entry name" value="Zinc/RING finger domain, C3HC4 (zinc finger)"/>
    <property type="match status" value="1"/>
</dbReference>
<dbReference type="Pfam" id="PF04434">
    <property type="entry name" value="SWIM"/>
    <property type="match status" value="1"/>
</dbReference>
<dbReference type="InterPro" id="IPR013083">
    <property type="entry name" value="Znf_RING/FYVE/PHD"/>
</dbReference>
<keyword evidence="1" id="KW-0862">Zinc</keyword>
<reference evidence="5 6" key="1">
    <citation type="journal article" date="2019" name="Sci. Rep.">
        <title>A multi-omics analysis of the grapevine pathogen Lasiodiplodia theobromae reveals that temperature affects the expression of virulence- and pathogenicity-related genes.</title>
        <authorList>
            <person name="Felix C."/>
            <person name="Meneses R."/>
            <person name="Goncalves M.F.M."/>
            <person name="Tilleman L."/>
            <person name="Duarte A.S."/>
            <person name="Jorrin-Novo J.V."/>
            <person name="Van de Peer Y."/>
            <person name="Deforce D."/>
            <person name="Van Nieuwerburgh F."/>
            <person name="Esteves A.C."/>
            <person name="Alves A."/>
        </authorList>
    </citation>
    <scope>NUCLEOTIDE SEQUENCE [LARGE SCALE GENOMIC DNA]</scope>
    <source>
        <strain evidence="5 6">LA-SOL3</strain>
    </source>
</reference>
<dbReference type="InterPro" id="IPR039903">
    <property type="entry name" value="Zswim2"/>
</dbReference>
<keyword evidence="1" id="KW-0863">Zinc-finger</keyword>
<gene>
    <name evidence="5" type="primary">XERICO</name>
    <name evidence="5" type="ORF">DBV05_g9616</name>
</gene>
<dbReference type="EMBL" id="VCHE01000094">
    <property type="protein sequence ID" value="KAB2571713.1"/>
    <property type="molecule type" value="Genomic_DNA"/>
</dbReference>
<comment type="caution">
    <text evidence="5">The sequence shown here is derived from an EMBL/GenBank/DDBJ whole genome shotgun (WGS) entry which is preliminary data.</text>
</comment>
<protein>
    <submittedName>
        <fullName evidence="5">Putative E3 ubiquitin-protein ligase XERICO</fullName>
    </submittedName>
</protein>
<feature type="region of interest" description="Disordered" evidence="2">
    <location>
        <begin position="1"/>
        <end position="83"/>
    </location>
</feature>
<evidence type="ECO:0000259" key="4">
    <source>
        <dbReference type="PROSITE" id="PS50966"/>
    </source>
</evidence>
<evidence type="ECO:0000313" key="6">
    <source>
        <dbReference type="Proteomes" id="UP000325902"/>
    </source>
</evidence>
<keyword evidence="1" id="KW-0479">Metal-binding</keyword>
<keyword evidence="6" id="KW-1185">Reference proteome</keyword>
<dbReference type="PANTHER" id="PTHR21540">
    <property type="entry name" value="RING FINGER AND SWIM DOMAIN-CONTAINING PROTEIN 2"/>
    <property type="match status" value="1"/>
</dbReference>
<sequence length="330" mass="36208">MGVPDPTVNMSGVAAHDQPLSQPRSSGRKRKPVSYAEDQPSEGAESPVKKRRSKAAAQKLPTATVDNAGASAPAKQAKTKPAPVAEKRLRRFRDKALQSFNTVKERALTQRMFVIERSRGGTDDCPEENVEIAGTTGNVYNVNISLLPSCTCPHAAKGHQCKHIIYVLIRVLKAPPQLQYQLAFVSSELRDIFSAAPPIPSGDTGDKDSGRKAVEGDCPICCEEFDDSEEIVWCKAACGNNVHKSCFEQWAATKGGHNVTCPYCRTPWTGDEDMLKKVVKAGEKNAEGYVNVASQLGLDGERDYSTYHPFWVRRQAWNGAIDSSWRRFGL</sequence>
<feature type="domain" description="SWIM-type" evidence="4">
    <location>
        <begin position="140"/>
        <end position="172"/>
    </location>
</feature>
<dbReference type="Pfam" id="PF13639">
    <property type="entry name" value="zf-RING_2"/>
    <property type="match status" value="1"/>
</dbReference>
<organism evidence="5 6">
    <name type="scientific">Lasiodiplodia theobromae</name>
    <dbReference type="NCBI Taxonomy" id="45133"/>
    <lineage>
        <taxon>Eukaryota</taxon>
        <taxon>Fungi</taxon>
        <taxon>Dikarya</taxon>
        <taxon>Ascomycota</taxon>
        <taxon>Pezizomycotina</taxon>
        <taxon>Dothideomycetes</taxon>
        <taxon>Dothideomycetes incertae sedis</taxon>
        <taxon>Botryosphaeriales</taxon>
        <taxon>Botryosphaeriaceae</taxon>
        <taxon>Lasiodiplodia</taxon>
    </lineage>
</organism>
<evidence type="ECO:0000259" key="3">
    <source>
        <dbReference type="PROSITE" id="PS50089"/>
    </source>
</evidence>
<dbReference type="AlphaFoldDB" id="A0A5N5D208"/>
<dbReference type="SUPFAM" id="SSF57850">
    <property type="entry name" value="RING/U-box"/>
    <property type="match status" value="1"/>
</dbReference>
<feature type="compositionally biased region" description="Low complexity" evidence="2">
    <location>
        <begin position="70"/>
        <end position="83"/>
    </location>
</feature>
<dbReference type="PROSITE" id="PS50966">
    <property type="entry name" value="ZF_SWIM"/>
    <property type="match status" value="1"/>
</dbReference>
<dbReference type="CDD" id="cd16494">
    <property type="entry name" value="RING-CH-C4HC3_ZSWM2"/>
    <property type="match status" value="1"/>
</dbReference>
<proteinExistence type="predicted"/>
<evidence type="ECO:0000313" key="5">
    <source>
        <dbReference type="EMBL" id="KAB2571713.1"/>
    </source>
</evidence>
<dbReference type="GO" id="GO:0061630">
    <property type="term" value="F:ubiquitin protein ligase activity"/>
    <property type="evidence" value="ECO:0007669"/>
    <property type="project" value="InterPro"/>
</dbReference>
<dbReference type="PROSITE" id="PS50089">
    <property type="entry name" value="ZF_RING_2"/>
    <property type="match status" value="1"/>
</dbReference>
<dbReference type="Proteomes" id="UP000325902">
    <property type="component" value="Unassembled WGS sequence"/>
</dbReference>
<dbReference type="PANTHER" id="PTHR21540:SF0">
    <property type="entry name" value="PHD FAMILY PROTEIN"/>
    <property type="match status" value="1"/>
</dbReference>
<dbReference type="InterPro" id="IPR007527">
    <property type="entry name" value="Znf_SWIM"/>
</dbReference>
<name>A0A5N5D208_9PEZI</name>